<dbReference type="AlphaFoldDB" id="A0A317CYQ3"/>
<dbReference type="EMBL" id="QGKS01000504">
    <property type="protein sequence ID" value="PWR06676.1"/>
    <property type="molecule type" value="Genomic_DNA"/>
</dbReference>
<evidence type="ECO:0000256" key="1">
    <source>
        <dbReference type="ARBA" id="ARBA00004613"/>
    </source>
</evidence>
<gene>
    <name evidence="7" type="ORF">DKT69_36485</name>
</gene>
<dbReference type="InterPro" id="IPR003961">
    <property type="entry name" value="FN3_dom"/>
</dbReference>
<dbReference type="GO" id="GO:0000272">
    <property type="term" value="P:polysaccharide catabolic process"/>
    <property type="evidence" value="ECO:0007669"/>
    <property type="project" value="UniProtKB-KW"/>
</dbReference>
<comment type="subcellular location">
    <subcellularLocation>
        <location evidence="1">Secreted</location>
    </subcellularLocation>
</comment>
<feature type="domain" description="Fibronectin type-III" evidence="6">
    <location>
        <begin position="28"/>
        <end position="115"/>
    </location>
</feature>
<dbReference type="SMART" id="SM00060">
    <property type="entry name" value="FN3"/>
    <property type="match status" value="2"/>
</dbReference>
<accession>A0A317CYQ3</accession>
<keyword evidence="4" id="KW-0378">Hydrolase</keyword>
<reference evidence="7 8" key="1">
    <citation type="submission" date="2018-05" db="EMBL/GenBank/DDBJ databases">
        <title>Micromonosporas from Atacama Desert.</title>
        <authorList>
            <person name="Carro L."/>
            <person name="Golinska P."/>
            <person name="Klenk H.-P."/>
            <person name="Goodfellow M."/>
        </authorList>
    </citation>
    <scope>NUCLEOTIDE SEQUENCE [LARGE SCALE GENOMIC DNA]</scope>
    <source>
        <strain evidence="7 8">4G51</strain>
    </source>
</reference>
<dbReference type="OrthoDB" id="2662392at2"/>
<sequence>MRAFDAAANAGAESNVVTAVRDTVAPSAPADLRVTLVEPGAVSLAWDASTDNVGVAQYRVFRDGSLLAGIWPDQTFTDYTVGTTGTSHTYLVTAADFAGNFSGPSNQVTVTAADSSPPTVPTNLRASVTGPNRVELSWAPATDDVGVAAYTVYRNGTALGTATGVTFTDTTALSETSYTYLVSASDAAGNSSGLSAPAMVTTPAATPVLAVADTYVKESSPTSRYGSTTVLRVDGDPVTNANLKFTVSGQTGVVLRARLKIWVAAGSSTGFVVRPVADSTWSETLTSWNNAPPIDNTSIAATGRTTTGTWVTLDVTPLVSGNGTFTVGLTSTGASASSYGSRESSTAPLLLLDMTS</sequence>
<keyword evidence="5" id="KW-0119">Carbohydrate metabolism</keyword>
<evidence type="ECO:0000259" key="6">
    <source>
        <dbReference type="PROSITE" id="PS50853"/>
    </source>
</evidence>
<keyword evidence="3" id="KW-0732">Signal</keyword>
<evidence type="ECO:0000256" key="2">
    <source>
        <dbReference type="ARBA" id="ARBA00022525"/>
    </source>
</evidence>
<dbReference type="SUPFAM" id="SSF49265">
    <property type="entry name" value="Fibronectin type III"/>
    <property type="match status" value="1"/>
</dbReference>
<dbReference type="RefSeq" id="WP_109805899.1">
    <property type="nucleotide sequence ID" value="NZ_QGKS01000504.1"/>
</dbReference>
<feature type="domain" description="Fibronectin type-III" evidence="6">
    <location>
        <begin position="120"/>
        <end position="205"/>
    </location>
</feature>
<evidence type="ECO:0000256" key="3">
    <source>
        <dbReference type="ARBA" id="ARBA00022729"/>
    </source>
</evidence>
<dbReference type="Gene3D" id="2.60.40.10">
    <property type="entry name" value="Immunoglobulins"/>
    <property type="match status" value="2"/>
</dbReference>
<dbReference type="Proteomes" id="UP000246050">
    <property type="component" value="Unassembled WGS sequence"/>
</dbReference>
<dbReference type="CDD" id="cd00063">
    <property type="entry name" value="FN3"/>
    <property type="match status" value="1"/>
</dbReference>
<comment type="caution">
    <text evidence="7">The sequence shown here is derived from an EMBL/GenBank/DDBJ whole genome shotgun (WGS) entry which is preliminary data.</text>
</comment>
<evidence type="ECO:0000256" key="4">
    <source>
        <dbReference type="ARBA" id="ARBA00023295"/>
    </source>
</evidence>
<keyword evidence="2" id="KW-0964">Secreted</keyword>
<name>A0A317CYQ3_9ACTN</name>
<dbReference type="PROSITE" id="PS50853">
    <property type="entry name" value="FN3"/>
    <property type="match status" value="2"/>
</dbReference>
<dbReference type="InterPro" id="IPR013783">
    <property type="entry name" value="Ig-like_fold"/>
</dbReference>
<evidence type="ECO:0000313" key="7">
    <source>
        <dbReference type="EMBL" id="PWR06676.1"/>
    </source>
</evidence>
<dbReference type="NCBIfam" id="NF033679">
    <property type="entry name" value="DNRLRE_dom"/>
    <property type="match status" value="1"/>
</dbReference>
<dbReference type="InterPro" id="IPR055372">
    <property type="entry name" value="CBM96"/>
</dbReference>
<organism evidence="7 8">
    <name type="scientific">Micromonospora sicca</name>
    <dbReference type="NCBI Taxonomy" id="2202420"/>
    <lineage>
        <taxon>Bacteria</taxon>
        <taxon>Bacillati</taxon>
        <taxon>Actinomycetota</taxon>
        <taxon>Actinomycetes</taxon>
        <taxon>Micromonosporales</taxon>
        <taxon>Micromonosporaceae</taxon>
        <taxon>Micromonospora</taxon>
    </lineage>
</organism>
<evidence type="ECO:0000256" key="5">
    <source>
        <dbReference type="ARBA" id="ARBA00023326"/>
    </source>
</evidence>
<dbReference type="GO" id="GO:0016798">
    <property type="term" value="F:hydrolase activity, acting on glycosyl bonds"/>
    <property type="evidence" value="ECO:0007669"/>
    <property type="project" value="UniProtKB-KW"/>
</dbReference>
<dbReference type="GO" id="GO:0005576">
    <property type="term" value="C:extracellular region"/>
    <property type="evidence" value="ECO:0007669"/>
    <property type="project" value="UniProtKB-SubCell"/>
</dbReference>
<dbReference type="Pfam" id="PF24517">
    <property type="entry name" value="CBM96"/>
    <property type="match status" value="1"/>
</dbReference>
<keyword evidence="5" id="KW-0624">Polysaccharide degradation</keyword>
<dbReference type="InterPro" id="IPR036116">
    <property type="entry name" value="FN3_sf"/>
</dbReference>
<proteinExistence type="predicted"/>
<protein>
    <recommendedName>
        <fullName evidence="6">Fibronectin type-III domain-containing protein</fullName>
    </recommendedName>
</protein>
<keyword evidence="4" id="KW-0326">Glycosidase</keyword>
<evidence type="ECO:0000313" key="8">
    <source>
        <dbReference type="Proteomes" id="UP000246050"/>
    </source>
</evidence>